<dbReference type="EMBL" id="LR796498">
    <property type="protein sequence ID" value="CAB4148454.1"/>
    <property type="molecule type" value="Genomic_DNA"/>
</dbReference>
<sequence length="58" mass="6240">MSEAIIVACIASVGGVLAALIQSLRRENANDHDAVQRGLTRIESKVDTHINDHARGDM</sequence>
<organism evidence="1">
    <name type="scientific">uncultured Caudovirales phage</name>
    <dbReference type="NCBI Taxonomy" id="2100421"/>
    <lineage>
        <taxon>Viruses</taxon>
        <taxon>Duplodnaviria</taxon>
        <taxon>Heunggongvirae</taxon>
        <taxon>Uroviricota</taxon>
        <taxon>Caudoviricetes</taxon>
        <taxon>Peduoviridae</taxon>
        <taxon>Maltschvirus</taxon>
        <taxon>Maltschvirus maltsch</taxon>
    </lineage>
</organism>
<proteinExistence type="predicted"/>
<accession>A0A6J5MNW3</accession>
<gene>
    <name evidence="1" type="ORF">UFOVP526_4</name>
</gene>
<evidence type="ECO:0000313" key="1">
    <source>
        <dbReference type="EMBL" id="CAB4148454.1"/>
    </source>
</evidence>
<protein>
    <submittedName>
        <fullName evidence="1">Uncharacterized protein</fullName>
    </submittedName>
</protein>
<name>A0A6J5MNW3_9CAUD</name>
<reference evidence="1" key="1">
    <citation type="submission" date="2020-04" db="EMBL/GenBank/DDBJ databases">
        <authorList>
            <person name="Chiriac C."/>
            <person name="Salcher M."/>
            <person name="Ghai R."/>
            <person name="Kavagutti S V."/>
        </authorList>
    </citation>
    <scope>NUCLEOTIDE SEQUENCE</scope>
</reference>